<keyword evidence="2" id="KW-1185">Reference proteome</keyword>
<dbReference type="EMBL" id="FN649760">
    <property type="protein sequence ID" value="CBN75750.1"/>
    <property type="molecule type" value="Genomic_DNA"/>
</dbReference>
<dbReference type="Proteomes" id="UP000002630">
    <property type="component" value="Unassembled WGS sequence"/>
</dbReference>
<dbReference type="InParanoid" id="D8LGH5"/>
<evidence type="ECO:0000313" key="2">
    <source>
        <dbReference type="Proteomes" id="UP000002630"/>
    </source>
</evidence>
<dbReference type="OrthoDB" id="10266414at2759"/>
<organism evidence="1 2">
    <name type="scientific">Ectocarpus siliculosus</name>
    <name type="common">Brown alga</name>
    <name type="synonym">Conferva siliculosa</name>
    <dbReference type="NCBI Taxonomy" id="2880"/>
    <lineage>
        <taxon>Eukaryota</taxon>
        <taxon>Sar</taxon>
        <taxon>Stramenopiles</taxon>
        <taxon>Ochrophyta</taxon>
        <taxon>PX clade</taxon>
        <taxon>Phaeophyceae</taxon>
        <taxon>Ectocarpales</taxon>
        <taxon>Ectocarpaceae</taxon>
        <taxon>Ectocarpus</taxon>
    </lineage>
</organism>
<gene>
    <name evidence="1" type="ORF">Esi_0167_0080</name>
</gene>
<protein>
    <submittedName>
        <fullName evidence="1">Uncharacterized protein</fullName>
    </submittedName>
</protein>
<dbReference type="AlphaFoldDB" id="D8LGH5"/>
<accession>D8LGH5</accession>
<sequence>MVSATFGEKINTDRIVMDKTAREAVQELYPEACAKHPRFLDEIGHGETRTFTEEQLRNRLEVAHVFVSLANLVLLSRGKNVLAEDFKYYSPGTGRLDRESFLRLTKTLDVAFSTFRVTPTDFVVYKDGTVTYRRKFKAVHDGYLTVGDKTYPPSQTKVISDVDLCAVSFDDMGVVLSYAYGLMVEVVYAIEDPDAVAEIEEIKKRVVNQQAKMKSLEGQESSIAYSKCKSDIDVMKLDMEALLERVNSAPNTEGLGGIPGLFAAVGAKFPEDLKNLEGTDAEGDIEGMRLASFSYPVEVKDYEAFDTDSFTEMKDT</sequence>
<evidence type="ECO:0000313" key="1">
    <source>
        <dbReference type="EMBL" id="CBN75750.1"/>
    </source>
</evidence>
<dbReference type="Gene3D" id="3.10.450.50">
    <property type="match status" value="1"/>
</dbReference>
<name>D8LGH5_ECTSI</name>
<proteinExistence type="predicted"/>
<reference evidence="1 2" key="1">
    <citation type="journal article" date="2010" name="Nature">
        <title>The Ectocarpus genome and the independent evolution of multicellularity in brown algae.</title>
        <authorList>
            <person name="Cock J.M."/>
            <person name="Sterck L."/>
            <person name="Rouze P."/>
            <person name="Scornet D."/>
            <person name="Allen A.E."/>
            <person name="Amoutzias G."/>
            <person name="Anthouard V."/>
            <person name="Artiguenave F."/>
            <person name="Aury J.M."/>
            <person name="Badger J.H."/>
            <person name="Beszteri B."/>
            <person name="Billiau K."/>
            <person name="Bonnet E."/>
            <person name="Bothwell J.H."/>
            <person name="Bowler C."/>
            <person name="Boyen C."/>
            <person name="Brownlee C."/>
            <person name="Carrano C.J."/>
            <person name="Charrier B."/>
            <person name="Cho G.Y."/>
            <person name="Coelho S.M."/>
            <person name="Collen J."/>
            <person name="Corre E."/>
            <person name="Da Silva C."/>
            <person name="Delage L."/>
            <person name="Delaroque N."/>
            <person name="Dittami S.M."/>
            <person name="Doulbeau S."/>
            <person name="Elias M."/>
            <person name="Farnham G."/>
            <person name="Gachon C.M."/>
            <person name="Gschloessl B."/>
            <person name="Heesch S."/>
            <person name="Jabbari K."/>
            <person name="Jubin C."/>
            <person name="Kawai H."/>
            <person name="Kimura K."/>
            <person name="Kloareg B."/>
            <person name="Kupper F.C."/>
            <person name="Lang D."/>
            <person name="Le Bail A."/>
            <person name="Leblanc C."/>
            <person name="Lerouge P."/>
            <person name="Lohr M."/>
            <person name="Lopez P.J."/>
            <person name="Martens C."/>
            <person name="Maumus F."/>
            <person name="Michel G."/>
            <person name="Miranda-Saavedra D."/>
            <person name="Morales J."/>
            <person name="Moreau H."/>
            <person name="Motomura T."/>
            <person name="Nagasato C."/>
            <person name="Napoli C.A."/>
            <person name="Nelson D.R."/>
            <person name="Nyvall-Collen P."/>
            <person name="Peters A.F."/>
            <person name="Pommier C."/>
            <person name="Potin P."/>
            <person name="Poulain J."/>
            <person name="Quesneville H."/>
            <person name="Read B."/>
            <person name="Rensing S.A."/>
            <person name="Ritter A."/>
            <person name="Rousvoal S."/>
            <person name="Samanta M."/>
            <person name="Samson G."/>
            <person name="Schroeder D.C."/>
            <person name="Segurens B."/>
            <person name="Strittmatter M."/>
            <person name="Tonon T."/>
            <person name="Tregear J.W."/>
            <person name="Valentin K."/>
            <person name="von Dassow P."/>
            <person name="Yamagishi T."/>
            <person name="Van de Peer Y."/>
            <person name="Wincker P."/>
        </authorList>
    </citation>
    <scope>NUCLEOTIDE SEQUENCE [LARGE SCALE GENOMIC DNA]</scope>
    <source>
        <strain evidence="2">Ec32 / CCAP1310/4</strain>
    </source>
</reference>